<evidence type="ECO:0000313" key="3">
    <source>
        <dbReference type="Proteomes" id="UP001501710"/>
    </source>
</evidence>
<name>A0ABP8CKB2_9ACTN</name>
<evidence type="ECO:0000313" key="2">
    <source>
        <dbReference type="EMBL" id="GAA4240144.1"/>
    </source>
</evidence>
<protein>
    <submittedName>
        <fullName evidence="2">Uncharacterized protein</fullName>
    </submittedName>
</protein>
<keyword evidence="3" id="KW-1185">Reference proteome</keyword>
<comment type="caution">
    <text evidence="2">The sequence shown here is derived from an EMBL/GenBank/DDBJ whole genome shotgun (WGS) entry which is preliminary data.</text>
</comment>
<reference evidence="3" key="1">
    <citation type="journal article" date="2019" name="Int. J. Syst. Evol. Microbiol.">
        <title>The Global Catalogue of Microorganisms (GCM) 10K type strain sequencing project: providing services to taxonomists for standard genome sequencing and annotation.</title>
        <authorList>
            <consortium name="The Broad Institute Genomics Platform"/>
            <consortium name="The Broad Institute Genome Sequencing Center for Infectious Disease"/>
            <person name="Wu L."/>
            <person name="Ma J."/>
        </authorList>
    </citation>
    <scope>NUCLEOTIDE SEQUENCE [LARGE SCALE GENOMIC DNA]</scope>
    <source>
        <strain evidence="3">JCM 17440</strain>
    </source>
</reference>
<evidence type="ECO:0000256" key="1">
    <source>
        <dbReference type="SAM" id="MobiDB-lite"/>
    </source>
</evidence>
<gene>
    <name evidence="2" type="ORF">GCM10022254_63770</name>
</gene>
<organism evidence="2 3">
    <name type="scientific">Actinomadura meridiana</name>
    <dbReference type="NCBI Taxonomy" id="559626"/>
    <lineage>
        <taxon>Bacteria</taxon>
        <taxon>Bacillati</taxon>
        <taxon>Actinomycetota</taxon>
        <taxon>Actinomycetes</taxon>
        <taxon>Streptosporangiales</taxon>
        <taxon>Thermomonosporaceae</taxon>
        <taxon>Actinomadura</taxon>
    </lineage>
</organism>
<accession>A0ABP8CKB2</accession>
<dbReference type="Proteomes" id="UP001501710">
    <property type="component" value="Unassembled WGS sequence"/>
</dbReference>
<proteinExistence type="predicted"/>
<dbReference type="EMBL" id="BAABAS010000022">
    <property type="protein sequence ID" value="GAA4240144.1"/>
    <property type="molecule type" value="Genomic_DNA"/>
</dbReference>
<feature type="region of interest" description="Disordered" evidence="1">
    <location>
        <begin position="50"/>
        <end position="70"/>
    </location>
</feature>
<sequence>MTGSEKQSRGGGEQPTLTWRLVLADPSVQEQMARTQARTIKEVLQWWTRDAARSRSTSSPEEPTAADPQD</sequence>